<feature type="compositionally biased region" description="Basic and acidic residues" evidence="1">
    <location>
        <begin position="205"/>
        <end position="223"/>
    </location>
</feature>
<feature type="compositionally biased region" description="Pro residues" evidence="1">
    <location>
        <begin position="244"/>
        <end position="261"/>
    </location>
</feature>
<feature type="compositionally biased region" description="Basic and acidic residues" evidence="1">
    <location>
        <begin position="182"/>
        <end position="191"/>
    </location>
</feature>
<feature type="compositionally biased region" description="Low complexity" evidence="1">
    <location>
        <begin position="98"/>
        <end position="107"/>
    </location>
</feature>
<dbReference type="AlphaFoldDB" id="A0A9W9LTM9"/>
<gene>
    <name evidence="2" type="ORF">N7482_001532</name>
</gene>
<feature type="region of interest" description="Disordered" evidence="1">
    <location>
        <begin position="24"/>
        <end position="348"/>
    </location>
</feature>
<comment type="caution">
    <text evidence="2">The sequence shown here is derived from an EMBL/GenBank/DDBJ whole genome shotgun (WGS) entry which is preliminary data.</text>
</comment>
<name>A0A9W9LTM9_9EURO</name>
<evidence type="ECO:0000313" key="3">
    <source>
        <dbReference type="Proteomes" id="UP001149163"/>
    </source>
</evidence>
<dbReference type="EMBL" id="JAPQKN010000001">
    <property type="protein sequence ID" value="KAJ5175655.1"/>
    <property type="molecule type" value="Genomic_DNA"/>
</dbReference>
<keyword evidence="3" id="KW-1185">Reference proteome</keyword>
<accession>A0A9W9LTM9</accession>
<reference evidence="2" key="2">
    <citation type="journal article" date="2023" name="IMA Fungus">
        <title>Comparative genomic study of the Penicillium genus elucidates a diverse pangenome and 15 lateral gene transfer events.</title>
        <authorList>
            <person name="Petersen C."/>
            <person name="Sorensen T."/>
            <person name="Nielsen M.R."/>
            <person name="Sondergaard T.E."/>
            <person name="Sorensen J.L."/>
            <person name="Fitzpatrick D.A."/>
            <person name="Frisvad J.C."/>
            <person name="Nielsen K.L."/>
        </authorList>
    </citation>
    <scope>NUCLEOTIDE SEQUENCE</scope>
    <source>
        <strain evidence="2">IBT 26290</strain>
    </source>
</reference>
<feature type="compositionally biased region" description="Basic and acidic residues" evidence="1">
    <location>
        <begin position="266"/>
        <end position="275"/>
    </location>
</feature>
<feature type="compositionally biased region" description="Basic and acidic residues" evidence="1">
    <location>
        <begin position="79"/>
        <end position="94"/>
    </location>
</feature>
<protein>
    <submittedName>
        <fullName evidence="2">Uncharacterized protein</fullName>
    </submittedName>
</protein>
<dbReference type="RefSeq" id="XP_056547263.1">
    <property type="nucleotide sequence ID" value="XM_056683657.1"/>
</dbReference>
<feature type="compositionally biased region" description="Basic and acidic residues" evidence="1">
    <location>
        <begin position="54"/>
        <end position="69"/>
    </location>
</feature>
<dbReference type="Proteomes" id="UP001149163">
    <property type="component" value="Unassembled WGS sequence"/>
</dbReference>
<evidence type="ECO:0000313" key="2">
    <source>
        <dbReference type="EMBL" id="KAJ5175655.1"/>
    </source>
</evidence>
<feature type="compositionally biased region" description="Basic and acidic residues" evidence="1">
    <location>
        <begin position="137"/>
        <end position="160"/>
    </location>
</feature>
<sequence length="348" mass="39116">MLQWHEGVAKRLEYDYVKRNVHRASPPSFGAYHYHFSGKDPLPDEEDYFSHPPRRSESRRHTQYDSDRPSRRKSHRRRMSTDDYHASSSRRPDGGRSGVSSPRVQSPGAPPGTERPPRSRGRDHPAWYSHPLSPGMEDAHSHDADASEHSPRKDAADPLPKHRSRHHNLSPPPDTGARRHSHDSYMRKPYRDLSPTAPRRSHVSGSHEPRSSKSSKSRREARSRSRPAPDVQFRKPIFDGPVWAPAPEPPQYSSVPPPRAAPRPRFNLDPEDTRRGSYSGGSPGGSRPGSGGSSSERPRSYSSAGFHSRPSRCSPVRSSAAKRYMRTPLAEDSASYNASPSRRTPLYD</sequence>
<dbReference type="GeneID" id="81422833"/>
<dbReference type="OrthoDB" id="5420895at2759"/>
<feature type="compositionally biased region" description="Gly residues" evidence="1">
    <location>
        <begin position="278"/>
        <end position="292"/>
    </location>
</feature>
<evidence type="ECO:0000256" key="1">
    <source>
        <dbReference type="SAM" id="MobiDB-lite"/>
    </source>
</evidence>
<proteinExistence type="predicted"/>
<feature type="compositionally biased region" description="Basic and acidic residues" evidence="1">
    <location>
        <begin position="115"/>
        <end position="125"/>
    </location>
</feature>
<organism evidence="2 3">
    <name type="scientific">Penicillium canariense</name>
    <dbReference type="NCBI Taxonomy" id="189055"/>
    <lineage>
        <taxon>Eukaryota</taxon>
        <taxon>Fungi</taxon>
        <taxon>Dikarya</taxon>
        <taxon>Ascomycota</taxon>
        <taxon>Pezizomycotina</taxon>
        <taxon>Eurotiomycetes</taxon>
        <taxon>Eurotiomycetidae</taxon>
        <taxon>Eurotiales</taxon>
        <taxon>Aspergillaceae</taxon>
        <taxon>Penicillium</taxon>
    </lineage>
</organism>
<reference evidence="2" key="1">
    <citation type="submission" date="2022-11" db="EMBL/GenBank/DDBJ databases">
        <authorList>
            <person name="Petersen C."/>
        </authorList>
    </citation>
    <scope>NUCLEOTIDE SEQUENCE</scope>
    <source>
        <strain evidence="2">IBT 26290</strain>
    </source>
</reference>